<dbReference type="Proteomes" id="UP000248021">
    <property type="component" value="Unassembled WGS sequence"/>
</dbReference>
<evidence type="ECO:0000313" key="1">
    <source>
        <dbReference type="EMBL" id="PXW55730.1"/>
    </source>
</evidence>
<gene>
    <name evidence="1" type="ORF">C7450_109138</name>
</gene>
<dbReference type="GO" id="GO:0032259">
    <property type="term" value="P:methylation"/>
    <property type="evidence" value="ECO:0007669"/>
    <property type="project" value="UniProtKB-KW"/>
</dbReference>
<keyword evidence="2" id="KW-1185">Reference proteome</keyword>
<dbReference type="SUPFAM" id="SSF53335">
    <property type="entry name" value="S-adenosyl-L-methionine-dependent methyltransferases"/>
    <property type="match status" value="1"/>
</dbReference>
<dbReference type="AlphaFoldDB" id="A0A2V3UBK5"/>
<proteinExistence type="predicted"/>
<dbReference type="EMBL" id="QJJK01000009">
    <property type="protein sequence ID" value="PXW55730.1"/>
    <property type="molecule type" value="Genomic_DNA"/>
</dbReference>
<dbReference type="RefSeq" id="WP_170147357.1">
    <property type="nucleotide sequence ID" value="NZ_CAKNFM010000006.1"/>
</dbReference>
<dbReference type="InterPro" id="IPR029063">
    <property type="entry name" value="SAM-dependent_MTases_sf"/>
</dbReference>
<reference evidence="1 2" key="1">
    <citation type="submission" date="2018-05" db="EMBL/GenBank/DDBJ databases">
        <title>Genomic Encyclopedia of Type Strains, Phase IV (KMG-IV): sequencing the most valuable type-strain genomes for metagenomic binning, comparative biology and taxonomic classification.</title>
        <authorList>
            <person name="Goeker M."/>
        </authorList>
    </citation>
    <scope>NUCLEOTIDE SEQUENCE [LARGE SCALE GENOMIC DNA]</scope>
    <source>
        <strain evidence="1 2">DSM 6462</strain>
    </source>
</reference>
<sequence length="230" mass="25552">MHCNICGGTAFLDMPKRPLARCADCGSLERTRMAALHIKALGLADGAHILHFAPERGLARLLQGIGGENYRAVDIAPEAYADVGVPVGAFDLCRDGFHLKPATFDLIVHNHVLEHIACNYTVVLTQLARSLKPDGVMLFSVPIVGDDYWEEMTRPETINPERFGDYGHRRHFGRAFIADTLGMLFHLDTTYDATRNFPADVLRDANIPERLWHGFSGASIFAVRRGDLRI</sequence>
<organism evidence="1 2">
    <name type="scientific">Chelatococcus asaccharovorans</name>
    <dbReference type="NCBI Taxonomy" id="28210"/>
    <lineage>
        <taxon>Bacteria</taxon>
        <taxon>Pseudomonadati</taxon>
        <taxon>Pseudomonadota</taxon>
        <taxon>Alphaproteobacteria</taxon>
        <taxon>Hyphomicrobiales</taxon>
        <taxon>Chelatococcaceae</taxon>
        <taxon>Chelatococcus</taxon>
    </lineage>
</organism>
<dbReference type="Pfam" id="PF13489">
    <property type="entry name" value="Methyltransf_23"/>
    <property type="match status" value="1"/>
</dbReference>
<accession>A0A2V3UBK5</accession>
<dbReference type="Gene3D" id="3.40.50.150">
    <property type="entry name" value="Vaccinia Virus protein VP39"/>
    <property type="match status" value="1"/>
</dbReference>
<dbReference type="CDD" id="cd02440">
    <property type="entry name" value="AdoMet_MTases"/>
    <property type="match status" value="1"/>
</dbReference>
<keyword evidence="1" id="KW-0808">Transferase</keyword>
<keyword evidence="1" id="KW-0489">Methyltransferase</keyword>
<name>A0A2V3UBK5_9HYPH</name>
<comment type="caution">
    <text evidence="1">The sequence shown here is derived from an EMBL/GenBank/DDBJ whole genome shotgun (WGS) entry which is preliminary data.</text>
</comment>
<protein>
    <submittedName>
        <fullName evidence="1">Methyltransferase family protein</fullName>
    </submittedName>
</protein>
<dbReference type="GO" id="GO:0008168">
    <property type="term" value="F:methyltransferase activity"/>
    <property type="evidence" value="ECO:0007669"/>
    <property type="project" value="UniProtKB-KW"/>
</dbReference>
<evidence type="ECO:0000313" key="2">
    <source>
        <dbReference type="Proteomes" id="UP000248021"/>
    </source>
</evidence>